<dbReference type="Proteomes" id="UP001567537">
    <property type="component" value="Unassembled WGS sequence"/>
</dbReference>
<protein>
    <submittedName>
        <fullName evidence="3">ATP-binding protein</fullName>
    </submittedName>
</protein>
<keyword evidence="1" id="KW-0723">Serine/threonine-protein kinase</keyword>
<evidence type="ECO:0000256" key="1">
    <source>
        <dbReference type="ARBA" id="ARBA00022527"/>
    </source>
</evidence>
<dbReference type="GO" id="GO:0005524">
    <property type="term" value="F:ATP binding"/>
    <property type="evidence" value="ECO:0007669"/>
    <property type="project" value="UniProtKB-KW"/>
</dbReference>
<keyword evidence="1" id="KW-0418">Kinase</keyword>
<dbReference type="Gene3D" id="3.30.565.10">
    <property type="entry name" value="Histidine kinase-like ATPase, C-terminal domain"/>
    <property type="match status" value="1"/>
</dbReference>
<dbReference type="EMBL" id="JAHWZY010000050">
    <property type="protein sequence ID" value="MEZ3182734.1"/>
    <property type="molecule type" value="Genomic_DNA"/>
</dbReference>
<evidence type="ECO:0000313" key="4">
    <source>
        <dbReference type="Proteomes" id="UP001567537"/>
    </source>
</evidence>
<name>A0ABV4J776_9ACTN</name>
<dbReference type="InterPro" id="IPR003594">
    <property type="entry name" value="HATPase_dom"/>
</dbReference>
<dbReference type="InterPro" id="IPR036890">
    <property type="entry name" value="HATPase_C_sf"/>
</dbReference>
<sequence length="123" mass="13089">MTFGRDTLRIADARDFAAGYLAASWKGRGHALSEDTVGAVLLVVSELMTNAVKYGSGPIELTLARTDGMVTVTVRDGDTTLPVPRPADPCRVGQHGLEIVAALSQDVDIRREPSGKRVTARIA</sequence>
<dbReference type="Pfam" id="PF13581">
    <property type="entry name" value="HATPase_c_2"/>
    <property type="match status" value="1"/>
</dbReference>
<feature type="domain" description="Histidine kinase/HSP90-like ATPase" evidence="2">
    <location>
        <begin position="22"/>
        <end position="121"/>
    </location>
</feature>
<accession>A0ABV4J776</accession>
<dbReference type="SUPFAM" id="SSF55874">
    <property type="entry name" value="ATPase domain of HSP90 chaperone/DNA topoisomerase II/histidine kinase"/>
    <property type="match status" value="1"/>
</dbReference>
<comment type="caution">
    <text evidence="3">The sequence shown here is derived from an EMBL/GenBank/DDBJ whole genome shotgun (WGS) entry which is preliminary data.</text>
</comment>
<dbReference type="CDD" id="cd16936">
    <property type="entry name" value="HATPase_RsbW-like"/>
    <property type="match status" value="1"/>
</dbReference>
<organism evidence="3 4">
    <name type="scientific">Streptomyces pimonensis</name>
    <dbReference type="NCBI Taxonomy" id="2860288"/>
    <lineage>
        <taxon>Bacteria</taxon>
        <taxon>Bacillati</taxon>
        <taxon>Actinomycetota</taxon>
        <taxon>Actinomycetes</taxon>
        <taxon>Kitasatosporales</taxon>
        <taxon>Streptomycetaceae</taxon>
        <taxon>Streptomyces</taxon>
    </lineage>
</organism>
<reference evidence="3 4" key="1">
    <citation type="journal article" date="2021" name="Res Sq">
        <title>Streptomyces Pimoensis sp. nov., Isolated From the Taklimakan Desert in Xinjiang, China.</title>
        <authorList>
            <person name="Zhang P."/>
            <person name="Luo X."/>
            <person name="Luo X."/>
            <person name="Liu Z."/>
            <person name="Xia Z."/>
            <person name="Wan C."/>
            <person name="zhang L."/>
        </authorList>
    </citation>
    <scope>NUCLEOTIDE SEQUENCE [LARGE SCALE GENOMIC DNA]</scope>
    <source>
        <strain evidence="3 4">TRM75549</strain>
    </source>
</reference>
<keyword evidence="3" id="KW-0067">ATP-binding</keyword>
<gene>
    <name evidence="3" type="ORF">KYY02_29985</name>
</gene>
<keyword evidence="4" id="KW-1185">Reference proteome</keyword>
<keyword evidence="3" id="KW-0547">Nucleotide-binding</keyword>
<keyword evidence="1" id="KW-0808">Transferase</keyword>
<dbReference type="PANTHER" id="PTHR35526">
    <property type="entry name" value="ANTI-SIGMA-F FACTOR RSBW-RELATED"/>
    <property type="match status" value="1"/>
</dbReference>
<dbReference type="InterPro" id="IPR050267">
    <property type="entry name" value="Anti-sigma-factor_SerPK"/>
</dbReference>
<evidence type="ECO:0000313" key="3">
    <source>
        <dbReference type="EMBL" id="MEZ3182734.1"/>
    </source>
</evidence>
<evidence type="ECO:0000259" key="2">
    <source>
        <dbReference type="Pfam" id="PF13581"/>
    </source>
</evidence>
<dbReference type="PANTHER" id="PTHR35526:SF3">
    <property type="entry name" value="ANTI-SIGMA-F FACTOR RSBW"/>
    <property type="match status" value="1"/>
</dbReference>
<feature type="non-terminal residue" evidence="3">
    <location>
        <position position="123"/>
    </location>
</feature>
<proteinExistence type="predicted"/>